<proteinExistence type="predicted"/>
<dbReference type="InterPro" id="IPR014710">
    <property type="entry name" value="RmlC-like_jellyroll"/>
</dbReference>
<name>A0A1V9YJR1_9STRA</name>
<dbReference type="PANTHER" id="PTHR45638">
    <property type="entry name" value="CYCLIC NUCLEOTIDE-GATED CATION CHANNEL SUBUNIT A"/>
    <property type="match status" value="1"/>
</dbReference>
<dbReference type="Gene3D" id="2.60.120.10">
    <property type="entry name" value="Jelly Rolls"/>
    <property type="match status" value="1"/>
</dbReference>
<dbReference type="GO" id="GO:0005221">
    <property type="term" value="F:intracellularly cyclic nucleotide-activated monoatomic cation channel activity"/>
    <property type="evidence" value="ECO:0007669"/>
    <property type="project" value="InterPro"/>
</dbReference>
<comment type="caution">
    <text evidence="1">The sequence shown here is derived from an EMBL/GenBank/DDBJ whole genome shotgun (WGS) entry which is preliminary data.</text>
</comment>
<dbReference type="Proteomes" id="UP000243217">
    <property type="component" value="Unassembled WGS sequence"/>
</dbReference>
<dbReference type="OrthoDB" id="432483at2759"/>
<dbReference type="EMBL" id="JNBS01003592">
    <property type="protein sequence ID" value="OQR85948.1"/>
    <property type="molecule type" value="Genomic_DNA"/>
</dbReference>
<evidence type="ECO:0000313" key="1">
    <source>
        <dbReference type="EMBL" id="OQR85948.1"/>
    </source>
</evidence>
<gene>
    <name evidence="1" type="ORF">THRCLA_22992</name>
</gene>
<dbReference type="InterPro" id="IPR018490">
    <property type="entry name" value="cNMP-bd_dom_sf"/>
</dbReference>
<dbReference type="GO" id="GO:0044877">
    <property type="term" value="F:protein-containing complex binding"/>
    <property type="evidence" value="ECO:0007669"/>
    <property type="project" value="TreeGrafter"/>
</dbReference>
<dbReference type="AlphaFoldDB" id="A0A1V9YJR1"/>
<dbReference type="SUPFAM" id="SSF51206">
    <property type="entry name" value="cAMP-binding domain-like"/>
    <property type="match status" value="1"/>
</dbReference>
<sequence length="210" mass="24740">MKVCQLPLSLQLRTRKYYRFFLHHKTVYKEARIFEDLRTNLKHDITEHYARVTVRNIAFFQGFGFVSDVAMRLKPTFFSPQSTVIKVLDLWITASEMYIISKGIDIFGCLSLGVLHVSFYDKTTKQEFGMAGITLVKWFYYYHNTIVMALLTCAAKYIASCTVMPLSTLFWVYCLKSLGLEYHHLEIVLSRYPTVMENCCKLRFHVRYYL</sequence>
<dbReference type="InterPro" id="IPR050866">
    <property type="entry name" value="CNG_cation_channel"/>
</dbReference>
<organism evidence="1 2">
    <name type="scientific">Thraustotheca clavata</name>
    <dbReference type="NCBI Taxonomy" id="74557"/>
    <lineage>
        <taxon>Eukaryota</taxon>
        <taxon>Sar</taxon>
        <taxon>Stramenopiles</taxon>
        <taxon>Oomycota</taxon>
        <taxon>Saprolegniomycetes</taxon>
        <taxon>Saprolegniales</taxon>
        <taxon>Achlyaceae</taxon>
        <taxon>Thraustotheca</taxon>
    </lineage>
</organism>
<reference evidence="1 2" key="1">
    <citation type="journal article" date="2014" name="Genome Biol. Evol.">
        <title>The secreted proteins of Achlya hypogyna and Thraustotheca clavata identify the ancestral oomycete secretome and reveal gene acquisitions by horizontal gene transfer.</title>
        <authorList>
            <person name="Misner I."/>
            <person name="Blouin N."/>
            <person name="Leonard G."/>
            <person name="Richards T.A."/>
            <person name="Lane C.E."/>
        </authorList>
    </citation>
    <scope>NUCLEOTIDE SEQUENCE [LARGE SCALE GENOMIC DNA]</scope>
    <source>
        <strain evidence="1 2">ATCC 34112</strain>
    </source>
</reference>
<protein>
    <submittedName>
        <fullName evidence="1">Uncharacterized protein</fullName>
    </submittedName>
</protein>
<keyword evidence="2" id="KW-1185">Reference proteome</keyword>
<accession>A0A1V9YJR1</accession>
<dbReference type="PANTHER" id="PTHR45638:SF11">
    <property type="entry name" value="CYCLIC NUCLEOTIDE-GATED CATION CHANNEL SUBUNIT A"/>
    <property type="match status" value="1"/>
</dbReference>
<evidence type="ECO:0000313" key="2">
    <source>
        <dbReference type="Proteomes" id="UP000243217"/>
    </source>
</evidence>